<evidence type="ECO:0000256" key="1">
    <source>
        <dbReference type="ARBA" id="ARBA00000223"/>
    </source>
</evidence>
<name>A0A3T0I349_9BACI</name>
<dbReference type="STRING" id="1193713.GCA_001636315_01347"/>
<gene>
    <name evidence="4" type="ORF">CHR53_22265</name>
</gene>
<dbReference type="NCBIfam" id="NF011949">
    <property type="entry name" value="PRK15420.1"/>
    <property type="match status" value="1"/>
</dbReference>
<dbReference type="GO" id="GO:0006004">
    <property type="term" value="P:fucose metabolic process"/>
    <property type="evidence" value="ECO:0007669"/>
    <property type="project" value="TreeGrafter"/>
</dbReference>
<reference evidence="4 5" key="1">
    <citation type="submission" date="2017-07" db="EMBL/GenBank/DDBJ databases">
        <title>The complete genome sequence of Bacillus mesonae strain H20-5, an efficient strain improving plant abiotic stress resistance.</title>
        <authorList>
            <person name="Kim S.Y."/>
            <person name="Song H."/>
            <person name="Sang M.K."/>
            <person name="Weon H.-Y."/>
            <person name="Song J."/>
        </authorList>
    </citation>
    <scope>NUCLEOTIDE SEQUENCE [LARGE SCALE GENOMIC DNA]</scope>
    <source>
        <strain evidence="4 5">H20-5</strain>
    </source>
</reference>
<dbReference type="InterPro" id="IPR050443">
    <property type="entry name" value="RbsD/FucU_mutarotase"/>
</dbReference>
<dbReference type="GO" id="GO:0036373">
    <property type="term" value="F:L-fucose mutarotase activity"/>
    <property type="evidence" value="ECO:0007669"/>
    <property type="project" value="UniProtKB-EC"/>
</dbReference>
<dbReference type="Proteomes" id="UP000282892">
    <property type="component" value="Chromosome"/>
</dbReference>
<organism evidence="4 5">
    <name type="scientific">Neobacillus mesonae</name>
    <dbReference type="NCBI Taxonomy" id="1193713"/>
    <lineage>
        <taxon>Bacteria</taxon>
        <taxon>Bacillati</taxon>
        <taxon>Bacillota</taxon>
        <taxon>Bacilli</taxon>
        <taxon>Bacillales</taxon>
        <taxon>Bacillaceae</taxon>
        <taxon>Neobacillus</taxon>
    </lineage>
</organism>
<dbReference type="InterPro" id="IPR007721">
    <property type="entry name" value="RbsD_FucU"/>
</dbReference>
<evidence type="ECO:0000313" key="4">
    <source>
        <dbReference type="EMBL" id="AZU63752.1"/>
    </source>
</evidence>
<dbReference type="SUPFAM" id="SSF102546">
    <property type="entry name" value="RbsD-like"/>
    <property type="match status" value="1"/>
</dbReference>
<evidence type="ECO:0000313" key="5">
    <source>
        <dbReference type="Proteomes" id="UP000282892"/>
    </source>
</evidence>
<sequence>MLKGIPKIISPELIKILMEMGHGDEIVLADGNFPAASNAERLIRCDGHGVPELLEAILKFFPLDTYSDHSVSLMQVVEGDATQPKIWDDYCAVIQKYDSHFSSFKMVERFDFYERSKKAYAIVATGENALYANIMLKKGVVVDEE</sequence>
<dbReference type="EMBL" id="CP022572">
    <property type="protein sequence ID" value="AZU63752.1"/>
    <property type="molecule type" value="Genomic_DNA"/>
</dbReference>
<dbReference type="OrthoDB" id="9805009at2"/>
<dbReference type="PANTHER" id="PTHR31690:SF4">
    <property type="entry name" value="FUCOSE MUTAROTASE"/>
    <property type="match status" value="1"/>
</dbReference>
<protein>
    <submittedName>
        <fullName evidence="4">Fucose isomerase</fullName>
    </submittedName>
</protein>
<dbReference type="AlphaFoldDB" id="A0A3T0I349"/>
<accession>A0A3T0I349</accession>
<dbReference type="KEGG" id="nmk:CHR53_22265"/>
<proteinExistence type="predicted"/>
<dbReference type="Pfam" id="PF05025">
    <property type="entry name" value="RbsD_FucU"/>
    <property type="match status" value="1"/>
</dbReference>
<evidence type="ECO:0000256" key="2">
    <source>
        <dbReference type="ARBA" id="ARBA00023235"/>
    </source>
</evidence>
<dbReference type="RefSeq" id="WP_066386483.1">
    <property type="nucleotide sequence ID" value="NZ_CP022572.1"/>
</dbReference>
<keyword evidence="5" id="KW-1185">Reference proteome</keyword>
<dbReference type="Gene3D" id="3.40.1650.10">
    <property type="entry name" value="RbsD-like domain"/>
    <property type="match status" value="1"/>
</dbReference>
<comment type="catalytic activity">
    <reaction evidence="3">
        <text>alpha-L-fucose = beta-L-fucose</text>
        <dbReference type="Rhea" id="RHEA:25580"/>
        <dbReference type="ChEBI" id="CHEBI:42548"/>
        <dbReference type="ChEBI" id="CHEBI:42589"/>
        <dbReference type="EC" id="5.1.3.29"/>
    </reaction>
</comment>
<keyword evidence="2 4" id="KW-0413">Isomerase</keyword>
<comment type="catalytic activity">
    <reaction evidence="1">
        <text>beta-D-ribopyranose = beta-D-ribofuranose</text>
        <dbReference type="Rhea" id="RHEA:25432"/>
        <dbReference type="ChEBI" id="CHEBI:27476"/>
        <dbReference type="ChEBI" id="CHEBI:47002"/>
        <dbReference type="EC" id="5.4.99.62"/>
    </reaction>
</comment>
<evidence type="ECO:0000256" key="3">
    <source>
        <dbReference type="ARBA" id="ARBA00036324"/>
    </source>
</evidence>
<dbReference type="InterPro" id="IPR023750">
    <property type="entry name" value="RbsD-like_sf"/>
</dbReference>
<dbReference type="PANTHER" id="PTHR31690">
    <property type="entry name" value="FUCOSE MUTAROTASE"/>
    <property type="match status" value="1"/>
</dbReference>
<dbReference type="GO" id="GO:0042806">
    <property type="term" value="F:fucose binding"/>
    <property type="evidence" value="ECO:0007669"/>
    <property type="project" value="TreeGrafter"/>
</dbReference>
<dbReference type="GO" id="GO:0062193">
    <property type="term" value="F:D-ribose pyranase activity"/>
    <property type="evidence" value="ECO:0007669"/>
    <property type="project" value="UniProtKB-EC"/>
</dbReference>